<protein>
    <submittedName>
        <fullName evidence="1">Uncharacterized protein</fullName>
    </submittedName>
</protein>
<reference evidence="1" key="2">
    <citation type="submission" date="2020-11" db="EMBL/GenBank/DDBJ databases">
        <authorList>
            <person name="McCartney M.A."/>
            <person name="Auch B."/>
            <person name="Kono T."/>
            <person name="Mallez S."/>
            <person name="Becker A."/>
            <person name="Gohl D.M."/>
            <person name="Silverstein K.A.T."/>
            <person name="Koren S."/>
            <person name="Bechman K.B."/>
            <person name="Herman A."/>
            <person name="Abrahante J.E."/>
            <person name="Garbe J."/>
        </authorList>
    </citation>
    <scope>NUCLEOTIDE SEQUENCE</scope>
    <source>
        <strain evidence="1">Duluth1</strain>
        <tissue evidence="1">Whole animal</tissue>
    </source>
</reference>
<dbReference type="EMBL" id="JAIWYP010000009">
    <property type="protein sequence ID" value="KAH3773802.1"/>
    <property type="molecule type" value="Genomic_DNA"/>
</dbReference>
<keyword evidence="2" id="KW-1185">Reference proteome</keyword>
<gene>
    <name evidence="1" type="ORF">DPMN_175172</name>
</gene>
<dbReference type="AlphaFoldDB" id="A0A9D4E4Q3"/>
<comment type="caution">
    <text evidence="1">The sequence shown here is derived from an EMBL/GenBank/DDBJ whole genome shotgun (WGS) entry which is preliminary data.</text>
</comment>
<accession>A0A9D4E4Q3</accession>
<evidence type="ECO:0000313" key="1">
    <source>
        <dbReference type="EMBL" id="KAH3773802.1"/>
    </source>
</evidence>
<sequence>MIFNFQDKPDKEISKLLQSERVHSWAAGKVPRLGNISIPIYHIRGTQYKYLVIENEFYDSEEQHAGAAEYGDIPNLNAFGMPGDSGAIICSYDVRGKGVHAYGMFIGQLTNKDKTMYLFFRLQDGLDQLSNNQEPQTSSRYQMC</sequence>
<dbReference type="Proteomes" id="UP000828390">
    <property type="component" value="Unassembled WGS sequence"/>
</dbReference>
<proteinExistence type="predicted"/>
<name>A0A9D4E4Q3_DREPO</name>
<organism evidence="1 2">
    <name type="scientific">Dreissena polymorpha</name>
    <name type="common">Zebra mussel</name>
    <name type="synonym">Mytilus polymorpha</name>
    <dbReference type="NCBI Taxonomy" id="45954"/>
    <lineage>
        <taxon>Eukaryota</taxon>
        <taxon>Metazoa</taxon>
        <taxon>Spiralia</taxon>
        <taxon>Lophotrochozoa</taxon>
        <taxon>Mollusca</taxon>
        <taxon>Bivalvia</taxon>
        <taxon>Autobranchia</taxon>
        <taxon>Heteroconchia</taxon>
        <taxon>Euheterodonta</taxon>
        <taxon>Imparidentia</taxon>
        <taxon>Neoheterodontei</taxon>
        <taxon>Myida</taxon>
        <taxon>Dreissenoidea</taxon>
        <taxon>Dreissenidae</taxon>
        <taxon>Dreissena</taxon>
    </lineage>
</organism>
<reference evidence="1" key="1">
    <citation type="journal article" date="2019" name="bioRxiv">
        <title>The Genome of the Zebra Mussel, Dreissena polymorpha: A Resource for Invasive Species Research.</title>
        <authorList>
            <person name="McCartney M.A."/>
            <person name="Auch B."/>
            <person name="Kono T."/>
            <person name="Mallez S."/>
            <person name="Zhang Y."/>
            <person name="Obille A."/>
            <person name="Becker A."/>
            <person name="Abrahante J.E."/>
            <person name="Garbe J."/>
            <person name="Badalamenti J.P."/>
            <person name="Herman A."/>
            <person name="Mangelson H."/>
            <person name="Liachko I."/>
            <person name="Sullivan S."/>
            <person name="Sone E.D."/>
            <person name="Koren S."/>
            <person name="Silverstein K.A.T."/>
            <person name="Beckman K.B."/>
            <person name="Gohl D.M."/>
        </authorList>
    </citation>
    <scope>NUCLEOTIDE SEQUENCE</scope>
    <source>
        <strain evidence="1">Duluth1</strain>
        <tissue evidence="1">Whole animal</tissue>
    </source>
</reference>
<evidence type="ECO:0000313" key="2">
    <source>
        <dbReference type="Proteomes" id="UP000828390"/>
    </source>
</evidence>